<evidence type="ECO:0000256" key="2">
    <source>
        <dbReference type="ARBA" id="ARBA00023136"/>
    </source>
</evidence>
<dbReference type="InterPro" id="IPR009771">
    <property type="entry name" value="RIC1_C"/>
</dbReference>
<comment type="caution">
    <text evidence="4">The sequence shown here is derived from an EMBL/GenBank/DDBJ whole genome shotgun (WGS) entry which is preliminary data.</text>
</comment>
<sequence length="886" mass="102616">MAWPYSTPKVAQLPGGSAGAQGGDGGAQGDAGDAGIIQISSANNKGQPYAILTKNSILLYDEATDSVISTHDRSHDSLEKYGVNLSMKRNYDDSLIIIQTDQNYLLIYIILKPQDDEILSVYHGHNGKLLQNGNVIETKSQFFSNTEILEEPIKKYQIRFKLFLKISNGIIDYQPLNKLNLLLVTQINTQLINLENNDNQPLDLGLSPDNHVKKIIHSCYKPHLFAFKLNNGNILFHNRTGYLKFDKFTEPSYFQGCQNGSINPRYKILVFIFDYNKLIYYNYDIQQKIKEKDLSSFSSSPITKITWDGKGESLIVLFQNGNWLITSTFGSIIFNSLEYDIPKSWLTSIKTLDIVSRGDKLILSDGNTIFPLELIKQLYLSKQTNHNLKRPVLIQGSNVHIYTGYEMNPTSLNKPFDWNIIKIPMDIHIQIPQITYSSISIDGKYLALTNEKSLLIYSFHGMEWSFYINDYNSELKIDQLNWFEKFNLLIVTNKTSINSELIILNFRKFKHEETFNSNLIIFKYDFDSNIKLINSLDDDILVFTEDNKFYQFKILPNGISFKIDLIKILSINKNFNEDDNNFHNIIKINSKDPENNDLLVLNNGELLYLNYKTDRYEKNLLLDKIEYIYKINDEEYYLFNGDSIFLIKKLSNLLTTRDPTSSILKISIDDESNHPFLLILEKGLIISLKNSIIKKPNLEINQLITKNSIFLHDLIRFEITTQSPIEIFHKYQKYKNFQYSLELLLYQSIINSLDIEKLIKLIKINPSWELNIISKCLRKIDLKYWDLLFQNFQKTPQVLLDQCIELKQYKTLGNLIIIFLNYTKEETIDDDGILKILKIIFKEADNDDELYKIGVELIGFLKKLDPSGELLKKSLKELKEDVKTGV</sequence>
<dbReference type="HOGENOM" id="CLU_325467_0_0_1"/>
<dbReference type="GO" id="GO:0000139">
    <property type="term" value="C:Golgi membrane"/>
    <property type="evidence" value="ECO:0007669"/>
    <property type="project" value="TreeGrafter"/>
</dbReference>
<dbReference type="InParanoid" id="K0KMP3"/>
<feature type="domain" description="RIC1 C-terminal alpha solenoid region" evidence="3">
    <location>
        <begin position="719"/>
        <end position="877"/>
    </location>
</feature>
<evidence type="ECO:0000259" key="3">
    <source>
        <dbReference type="Pfam" id="PF07064"/>
    </source>
</evidence>
<evidence type="ECO:0000313" key="5">
    <source>
        <dbReference type="Proteomes" id="UP000009328"/>
    </source>
</evidence>
<keyword evidence="5" id="KW-1185">Reference proteome</keyword>
<dbReference type="eggNOG" id="KOG2006">
    <property type="taxonomic scope" value="Eukaryota"/>
</dbReference>
<evidence type="ECO:0000256" key="1">
    <source>
        <dbReference type="ARBA" id="ARBA00004370"/>
    </source>
</evidence>
<dbReference type="EMBL" id="CAIF01000080">
    <property type="protein sequence ID" value="CCH43477.1"/>
    <property type="molecule type" value="Genomic_DNA"/>
</dbReference>
<dbReference type="GO" id="GO:0005829">
    <property type="term" value="C:cytosol"/>
    <property type="evidence" value="ECO:0007669"/>
    <property type="project" value="TreeGrafter"/>
</dbReference>
<proteinExistence type="predicted"/>
<gene>
    <name evidence="4" type="ORF">BN7_3027</name>
</gene>
<dbReference type="GO" id="GO:0006886">
    <property type="term" value="P:intracellular protein transport"/>
    <property type="evidence" value="ECO:0007669"/>
    <property type="project" value="InterPro"/>
</dbReference>
<dbReference type="AlphaFoldDB" id="K0KMP3"/>
<dbReference type="GO" id="GO:0034066">
    <property type="term" value="C:Ric1-Rgp1 guanyl-nucleotide exchange factor complex"/>
    <property type="evidence" value="ECO:0007669"/>
    <property type="project" value="InterPro"/>
</dbReference>
<protein>
    <recommendedName>
        <fullName evidence="3">RIC1 C-terminal alpha solenoid region domain-containing protein</fullName>
    </recommendedName>
</protein>
<dbReference type="GO" id="GO:0042147">
    <property type="term" value="P:retrograde transport, endosome to Golgi"/>
    <property type="evidence" value="ECO:0007669"/>
    <property type="project" value="TreeGrafter"/>
</dbReference>
<dbReference type="Proteomes" id="UP000009328">
    <property type="component" value="Unassembled WGS sequence"/>
</dbReference>
<accession>K0KMP3</accession>
<dbReference type="STRING" id="1206466.K0KMP3"/>
<keyword evidence="2" id="KW-0472">Membrane</keyword>
<dbReference type="FunCoup" id="K0KMP3">
    <property type="interactions" value="156"/>
</dbReference>
<name>K0KMP3_WICCF</name>
<dbReference type="SUPFAM" id="SSF82171">
    <property type="entry name" value="DPP6 N-terminal domain-like"/>
    <property type="match status" value="1"/>
</dbReference>
<dbReference type="PANTHER" id="PTHR22746:SF10">
    <property type="entry name" value="GUANINE NUCLEOTIDE EXCHANGE FACTOR SUBUNIT RIC1"/>
    <property type="match status" value="1"/>
</dbReference>
<evidence type="ECO:0000313" key="4">
    <source>
        <dbReference type="EMBL" id="CCH43477.1"/>
    </source>
</evidence>
<comment type="subcellular location">
    <subcellularLocation>
        <location evidence="1">Membrane</location>
    </subcellularLocation>
</comment>
<organism evidence="4 5">
    <name type="scientific">Wickerhamomyces ciferrii (strain ATCC 14091 / BCRC 22168 / CBS 111 / JCM 3599 / NBRC 0793 / NRRL Y-1031 F-60-10)</name>
    <name type="common">Yeast</name>
    <name type="synonym">Pichia ciferrii</name>
    <dbReference type="NCBI Taxonomy" id="1206466"/>
    <lineage>
        <taxon>Eukaryota</taxon>
        <taxon>Fungi</taxon>
        <taxon>Dikarya</taxon>
        <taxon>Ascomycota</taxon>
        <taxon>Saccharomycotina</taxon>
        <taxon>Saccharomycetes</taxon>
        <taxon>Phaffomycetales</taxon>
        <taxon>Wickerhamomycetaceae</taxon>
        <taxon>Wickerhamomyces</taxon>
    </lineage>
</organism>
<dbReference type="Pfam" id="PF07064">
    <property type="entry name" value="RIC1"/>
    <property type="match status" value="1"/>
</dbReference>
<reference evidence="4 5" key="1">
    <citation type="journal article" date="2012" name="Eukaryot. Cell">
        <title>Draft genome sequence of Wickerhamomyces ciferrii NRRL Y-1031 F-60-10.</title>
        <authorList>
            <person name="Schneider J."/>
            <person name="Andrea H."/>
            <person name="Blom J."/>
            <person name="Jaenicke S."/>
            <person name="Ruckert C."/>
            <person name="Schorsch C."/>
            <person name="Szczepanowski R."/>
            <person name="Farwick M."/>
            <person name="Goesmann A."/>
            <person name="Puhler A."/>
            <person name="Schaffer S."/>
            <person name="Tauch A."/>
            <person name="Kohler T."/>
            <person name="Brinkrolf K."/>
        </authorList>
    </citation>
    <scope>NUCLEOTIDE SEQUENCE [LARGE SCALE GENOMIC DNA]</scope>
    <source>
        <strain evidence="5">ATCC 14091 / BCRC 22168 / CBS 111 / JCM 3599 / NBRC 0793 / NRRL Y-1031 F-60-10</strain>
    </source>
</reference>
<dbReference type="PANTHER" id="PTHR22746">
    <property type="entry name" value="RAB6A-GEF COMPLEX PARTNER PROTEIN 1"/>
    <property type="match status" value="1"/>
</dbReference>
<dbReference type="InterPro" id="IPR040096">
    <property type="entry name" value="Ric1"/>
</dbReference>